<keyword evidence="2" id="KW-1185">Reference proteome</keyword>
<sequence>MGAAEVIDRRTLSEPGAPIGKERWAGAIDSVGSHTLANVLAQTRYRGAVAAFGLAQGVDLPGSVLPFILRNVTLAGIDSVNAPQDARLQAWARLATDLELDKLAQATQVIGLSDVVGLVEPMLHGQVRGRTVVDVNA</sequence>
<reference evidence="1 2" key="1">
    <citation type="submission" date="2022-12" db="EMBL/GenBank/DDBJ databases">
        <title>Complete genome sequencing of Dickeya lacustris type strain LMG30899.</title>
        <authorList>
            <person name="Dobhal S."/>
            <person name="Arizala D."/>
            <person name="Arif M."/>
        </authorList>
    </citation>
    <scope>NUCLEOTIDE SEQUENCE [LARGE SCALE GENOMIC DNA]</scope>
    <source>
        <strain evidence="1 2">LMG30899</strain>
    </source>
</reference>
<dbReference type="InterPro" id="IPR036291">
    <property type="entry name" value="NAD(P)-bd_dom_sf"/>
</dbReference>
<protein>
    <recommendedName>
        <fullName evidence="3">Oxidoreductase</fullName>
    </recommendedName>
</protein>
<dbReference type="Proteomes" id="UP001219630">
    <property type="component" value="Chromosome"/>
</dbReference>
<name>A0ABY8G735_9GAMM</name>
<organism evidence="1 2">
    <name type="scientific">Dickeya lacustris</name>
    <dbReference type="NCBI Taxonomy" id="2259638"/>
    <lineage>
        <taxon>Bacteria</taxon>
        <taxon>Pseudomonadati</taxon>
        <taxon>Pseudomonadota</taxon>
        <taxon>Gammaproteobacteria</taxon>
        <taxon>Enterobacterales</taxon>
        <taxon>Pectobacteriaceae</taxon>
        <taxon>Dickeya</taxon>
    </lineage>
</organism>
<dbReference type="EMBL" id="CP114280">
    <property type="protein sequence ID" value="WFN55725.1"/>
    <property type="molecule type" value="Genomic_DNA"/>
</dbReference>
<dbReference type="Gene3D" id="3.40.50.720">
    <property type="entry name" value="NAD(P)-binding Rossmann-like Domain"/>
    <property type="match status" value="1"/>
</dbReference>
<evidence type="ECO:0000313" key="2">
    <source>
        <dbReference type="Proteomes" id="UP001219630"/>
    </source>
</evidence>
<evidence type="ECO:0008006" key="3">
    <source>
        <dbReference type="Google" id="ProtNLM"/>
    </source>
</evidence>
<evidence type="ECO:0000313" key="1">
    <source>
        <dbReference type="EMBL" id="WFN55725.1"/>
    </source>
</evidence>
<dbReference type="Gene3D" id="3.90.180.10">
    <property type="entry name" value="Medium-chain alcohol dehydrogenases, catalytic domain"/>
    <property type="match status" value="1"/>
</dbReference>
<proteinExistence type="predicted"/>
<gene>
    <name evidence="1" type="ORF">O1Q98_19515</name>
</gene>
<dbReference type="SUPFAM" id="SSF51735">
    <property type="entry name" value="NAD(P)-binding Rossmann-fold domains"/>
    <property type="match status" value="1"/>
</dbReference>
<accession>A0ABY8G735</accession>